<evidence type="ECO:0000313" key="5">
    <source>
        <dbReference type="EMBL" id="MWK56646.1"/>
    </source>
</evidence>
<keyword evidence="9" id="KW-1185">Reference proteome</keyword>
<reference evidence="2 8" key="1">
    <citation type="submission" date="2019-12" db="EMBL/GenBank/DDBJ databases">
        <title>complete genome sequences of Pseudomonas otitidis str. WP8-S17-CRE-03 isolated from wastewater treatment plant effluent.</title>
        <authorList>
            <person name="Sekizuka T."/>
            <person name="Itokawa K."/>
            <person name="Yatsu K."/>
            <person name="Inamine Y."/>
            <person name="Kuroda M."/>
        </authorList>
    </citation>
    <scope>NUCLEOTIDE SEQUENCE [LARGE SCALE GENOMIC DNA]</scope>
    <source>
        <strain evidence="2 8">WP8-S17-CRE-03</strain>
    </source>
</reference>
<dbReference type="EMBL" id="WTFN01000023">
    <property type="protein sequence ID" value="MWK56646.1"/>
    <property type="molecule type" value="Genomic_DNA"/>
</dbReference>
<organism evidence="5 6">
    <name type="scientific">Metapseudomonas otitidis</name>
    <dbReference type="NCBI Taxonomy" id="319939"/>
    <lineage>
        <taxon>Bacteria</taxon>
        <taxon>Pseudomonadati</taxon>
        <taxon>Pseudomonadota</taxon>
        <taxon>Gammaproteobacteria</taxon>
        <taxon>Pseudomonadales</taxon>
        <taxon>Pseudomonadaceae</taxon>
        <taxon>Metapseudomonas</taxon>
    </lineage>
</organism>
<dbReference type="KEGG" id="poj:PtoMrB4_27430"/>
<dbReference type="RefSeq" id="WP_044403112.1">
    <property type="nucleotide sequence ID" value="NZ_AP022213.1"/>
</dbReference>
<evidence type="ECO:0000313" key="6">
    <source>
        <dbReference type="Proteomes" id="UP000461288"/>
    </source>
</evidence>
<accession>A0A1I0UGU4</accession>
<gene>
    <name evidence="5" type="ORF">GO594_11720</name>
    <name evidence="3" type="ORF">PtoMrB4_27430</name>
    <name evidence="4" type="ORF">R0G64_30635</name>
    <name evidence="2" type="ORF">WP8S17C03_27220</name>
</gene>
<evidence type="ECO:0000313" key="4">
    <source>
        <dbReference type="EMBL" id="MDV3443779.1"/>
    </source>
</evidence>
<dbReference type="Proteomes" id="UP000461288">
    <property type="component" value="Unassembled WGS sequence"/>
</dbReference>
<dbReference type="AlphaFoldDB" id="A0A1I0UGU4"/>
<sequence>MGCYHITPTDKGWELRKEGATRPSKTAAERERLLEAIEAFMEKRAGTVLIHSEDGTVEQELSYPPPRRPSRA</sequence>
<dbReference type="EMBL" id="AP022642">
    <property type="protein sequence ID" value="BCA28766.1"/>
    <property type="molecule type" value="Genomic_DNA"/>
</dbReference>
<evidence type="ECO:0000313" key="9">
    <source>
        <dbReference type="Proteomes" id="UP001273935"/>
    </source>
</evidence>
<proteinExistence type="predicted"/>
<evidence type="ECO:0000313" key="8">
    <source>
        <dbReference type="Proteomes" id="UP000515591"/>
    </source>
</evidence>
<dbReference type="Pfam" id="PF09954">
    <property type="entry name" value="DUF2188"/>
    <property type="match status" value="1"/>
</dbReference>
<evidence type="ECO:0000256" key="1">
    <source>
        <dbReference type="SAM" id="MobiDB-lite"/>
    </source>
</evidence>
<evidence type="ECO:0000313" key="7">
    <source>
        <dbReference type="Proteomes" id="UP000501237"/>
    </source>
</evidence>
<feature type="compositionally biased region" description="Pro residues" evidence="1">
    <location>
        <begin position="63"/>
        <end position="72"/>
    </location>
</feature>
<dbReference type="Proteomes" id="UP000515591">
    <property type="component" value="Chromosome"/>
</dbReference>
<reference evidence="5 6" key="2">
    <citation type="submission" date="2019-12" db="EMBL/GenBank/DDBJ databases">
        <title>Draft genome sequence of Pseudomonas otitidis recovered from a chicken carcass.</title>
        <authorList>
            <person name="Vieira T.R."/>
            <person name="Oliviera E.F.C."/>
            <person name="Silva N.M.V."/>
            <person name="Sambrano G.E."/>
            <person name="Cibulski S.P."/>
            <person name="Cardoso M.R.I."/>
        </authorList>
    </citation>
    <scope>NUCLEOTIDE SEQUENCE [LARGE SCALE GENOMIC DNA]</scope>
    <source>
        <strain evidence="5 6">25_K</strain>
    </source>
</reference>
<feature type="region of interest" description="Disordered" evidence="1">
    <location>
        <begin position="52"/>
        <end position="72"/>
    </location>
</feature>
<dbReference type="Proteomes" id="UP001273935">
    <property type="component" value="Unassembled WGS sequence"/>
</dbReference>
<reference evidence="4 9" key="4">
    <citation type="submission" date="2023-10" db="EMBL/GenBank/DDBJ databases">
        <title>Pseudomonas otitidis isolated from a paediatric patient with cystic fibrosis in Chile.</title>
        <authorList>
            <person name="Amsteins-Romero L."/>
            <person name="Opazo-Capurro A."/>
            <person name="Matus-Kohler M."/>
            <person name="Gonzalez-Rocha G."/>
        </authorList>
    </citation>
    <scope>NUCLEOTIDE SEQUENCE [LARGE SCALE GENOMIC DNA]</scope>
    <source>
        <strain evidence="4 9">P-714</strain>
    </source>
</reference>
<evidence type="ECO:0000313" key="2">
    <source>
        <dbReference type="EMBL" id="BBT16673.1"/>
    </source>
</evidence>
<dbReference type="EMBL" id="JAWJUL010000251">
    <property type="protein sequence ID" value="MDV3443779.1"/>
    <property type="molecule type" value="Genomic_DNA"/>
</dbReference>
<dbReference type="EMBL" id="AP022213">
    <property type="protein sequence ID" value="BBT16673.1"/>
    <property type="molecule type" value="Genomic_DNA"/>
</dbReference>
<dbReference type="Proteomes" id="UP000501237">
    <property type="component" value="Chromosome"/>
</dbReference>
<reference evidence="3 7" key="3">
    <citation type="journal article" date="2020" name="Microbiol. Resour. Announc.">
        <title>Complete genome sequence of Pseudomonas otitidis strain MrB4, isolated from Lake Biwa in Japan.</title>
        <authorList>
            <person name="Miyazaki K."/>
            <person name="Hase E."/>
            <person name="Maruya T."/>
        </authorList>
    </citation>
    <scope>NUCLEOTIDE SEQUENCE [LARGE SCALE GENOMIC DNA]</scope>
    <source>
        <strain evidence="3 7">MrB4</strain>
    </source>
</reference>
<dbReference type="InterPro" id="IPR018691">
    <property type="entry name" value="DUF2188"/>
</dbReference>
<name>A0A1I0UGU4_9GAMM</name>
<evidence type="ECO:0000313" key="3">
    <source>
        <dbReference type="EMBL" id="BCA28766.1"/>
    </source>
</evidence>
<dbReference type="GeneID" id="57397961"/>
<protein>
    <submittedName>
        <fullName evidence="5">DUF2188 domain-containing protein</fullName>
    </submittedName>
</protein>